<dbReference type="Proteomes" id="UP001596066">
    <property type="component" value="Unassembled WGS sequence"/>
</dbReference>
<keyword evidence="5" id="KW-1185">Reference proteome</keyword>
<organism evidence="4 5">
    <name type="scientific">Kitasatospora cinereorecta</name>
    <dbReference type="NCBI Taxonomy" id="285560"/>
    <lineage>
        <taxon>Bacteria</taxon>
        <taxon>Bacillati</taxon>
        <taxon>Actinomycetota</taxon>
        <taxon>Actinomycetes</taxon>
        <taxon>Kitasatosporales</taxon>
        <taxon>Streptomycetaceae</taxon>
        <taxon>Kitasatospora</taxon>
    </lineage>
</organism>
<evidence type="ECO:0000313" key="4">
    <source>
        <dbReference type="EMBL" id="MFC5642169.1"/>
    </source>
</evidence>
<dbReference type="EMBL" id="JBHSOC010000018">
    <property type="protein sequence ID" value="MFC5642169.1"/>
    <property type="molecule type" value="Genomic_DNA"/>
</dbReference>
<protein>
    <recommendedName>
        <fullName evidence="3">Nephrocystin 3-like N-terminal domain-containing protein</fullName>
    </recommendedName>
</protein>
<dbReference type="Gene3D" id="1.25.40.10">
    <property type="entry name" value="Tetratricopeptide repeat domain"/>
    <property type="match status" value="1"/>
</dbReference>
<keyword evidence="1" id="KW-0677">Repeat</keyword>
<evidence type="ECO:0000259" key="3">
    <source>
        <dbReference type="Pfam" id="PF24883"/>
    </source>
</evidence>
<name>A0ABW0VBE7_9ACTN</name>
<dbReference type="Pfam" id="PF24883">
    <property type="entry name" value="NPHP3_N"/>
    <property type="match status" value="1"/>
</dbReference>
<feature type="domain" description="Nephrocystin 3-like N-terminal" evidence="3">
    <location>
        <begin position="154"/>
        <end position="288"/>
    </location>
</feature>
<evidence type="ECO:0000256" key="1">
    <source>
        <dbReference type="ARBA" id="ARBA00022737"/>
    </source>
</evidence>
<dbReference type="InterPro" id="IPR056884">
    <property type="entry name" value="NPHP3-like_N"/>
</dbReference>
<evidence type="ECO:0000256" key="2">
    <source>
        <dbReference type="SAM" id="MobiDB-lite"/>
    </source>
</evidence>
<evidence type="ECO:0000313" key="5">
    <source>
        <dbReference type="Proteomes" id="UP001596066"/>
    </source>
</evidence>
<accession>A0ABW0VBE7</accession>
<feature type="region of interest" description="Disordered" evidence="2">
    <location>
        <begin position="568"/>
        <end position="600"/>
    </location>
</feature>
<reference evidence="5" key="1">
    <citation type="journal article" date="2019" name="Int. J. Syst. Evol. Microbiol.">
        <title>The Global Catalogue of Microorganisms (GCM) 10K type strain sequencing project: providing services to taxonomists for standard genome sequencing and annotation.</title>
        <authorList>
            <consortium name="The Broad Institute Genomics Platform"/>
            <consortium name="The Broad Institute Genome Sequencing Center for Infectious Disease"/>
            <person name="Wu L."/>
            <person name="Ma J."/>
        </authorList>
    </citation>
    <scope>NUCLEOTIDE SEQUENCE [LARGE SCALE GENOMIC DNA]</scope>
    <source>
        <strain evidence="5">CGMCC 4.1622</strain>
    </source>
</reference>
<gene>
    <name evidence="4" type="ORF">ACFPZF_12525</name>
</gene>
<comment type="caution">
    <text evidence="4">The sequence shown here is derived from an EMBL/GenBank/DDBJ whole genome shotgun (WGS) entry which is preliminary data.</text>
</comment>
<sequence>MDTERRGPMGAGRGERVDRSAWPDEGPTRKLLELLDKVRAENGMTGLRTVARRMGLSSPTRVSHLLRGAGLPADEPQLDSLVRALGGGDEDVVRARRLYALATAARSEEAAATQSARRQSRSGWLEQVRDIAPAGGLVGREAERAELAEFCAGDEPYVWWQAPPWAGKSALLSSFVLDPPTGVDTVGFFLAAHAADAGAFTHALLEQLAAFTDQAVTAPPGLGARDAYRRRLLRDSAARCRAAGRRLVLVVDGLDEDQGARPGSGLPSIASLLPKTSIDGLKVIVTSRPAPAVAADLDQDHPLLRCRVRHLAVSRYATQLERLARNELNQLLASDPVHRELLGLLTASGSGLTLTELEELTGRARFEIDQPLDSVLGRTVAERADHVTVEPRRVVTFTHETLRAEATDRFGDLVLDRYRDRFHTWADLYRHQRWPQHTPGYLVRGYPQLLFATADWPRLVVLAMDRARHDRLLGLTGGAAAAFAEVQAALDLVGRENRRNLPVLARLAVCRSALEHRDPDVPVGLPAAWAALGHTVRAESMANSITDPVSRAQALTEVEAVLAAEGDQERADGAAPGGSGPSPAAPQPSGKPGRPEPVADAVPARDDRALALFALCDVLSQHIPDSRWPDELARAAELAQESGAALKSVRQWAAQAVGPASRGSGDSTKALMDKVETEAGSIATANERVEALALVLDVCARTGDLDRAVRIAGTLREAAEALEAPGRAYADVVDSLLARTHYRVRPPDELRRTARAADQDAELTRATAYNAQALALATLAHALAVAGRRGDAHRVAAEAEVAADHATPLSRRAQAFTTLAWTYVLTGDRRWGVKAAELAGTAARSAGRPDQLAYAVIALAQALTDAGFDERADRAATAAVELTAVMAESVGDPEPCVQVLVEMARLLAEAARPEQAGRVIANAEAVAARIADPLEQAKASIALIGALNSAGLPGRAARLADQAVDQAYVVARAAQQWHHLQAQLLTTLADDLADVGHPTQATSIARAISHFPSRRAALAHLARPTNRPKIAAPDPMKSALVGVSPQVRLLAEQAYDLAARGDHEQAADLAAQLLAAGPWTAAVPTLAIVDHDALLAAAEDLLDSLVDA</sequence>
<dbReference type="RefSeq" id="WP_346143795.1">
    <property type="nucleotide sequence ID" value="NZ_BAAAUA010000014.1"/>
</dbReference>
<dbReference type="InterPro" id="IPR011990">
    <property type="entry name" value="TPR-like_helical_dom_sf"/>
</dbReference>
<proteinExistence type="predicted"/>
<feature type="compositionally biased region" description="Low complexity" evidence="2">
    <location>
        <begin position="587"/>
        <end position="600"/>
    </location>
</feature>
<feature type="region of interest" description="Disordered" evidence="2">
    <location>
        <begin position="1"/>
        <end position="25"/>
    </location>
</feature>